<evidence type="ECO:0000313" key="2">
    <source>
        <dbReference type="Proteomes" id="UP000318413"/>
    </source>
</evidence>
<keyword evidence="2" id="KW-1185">Reference proteome</keyword>
<dbReference type="RefSeq" id="WP_140869914.1">
    <property type="nucleotide sequence ID" value="NZ_RCZK01000004.1"/>
</dbReference>
<sequence>MTGLDNAAVHRIASIAARTVSDADGEALTAVRMLNRELRRNGLRIEELIAAGIMRDATSSTPSPAINTDHQQLAREALVAQTRFNERELDFLRTMAVARYCSGRQAEWLDGLVARSRVTPPAQRAAA</sequence>
<accession>A0A502CKT2</accession>
<dbReference type="EMBL" id="RCZK01000004">
    <property type="protein sequence ID" value="TPG13180.1"/>
    <property type="molecule type" value="Genomic_DNA"/>
</dbReference>
<reference evidence="1 2" key="1">
    <citation type="journal article" date="2019" name="Environ. Microbiol.">
        <title>Species interactions and distinct microbial communities in high Arctic permafrost affected cryosols are associated with the CH4 and CO2 gas fluxes.</title>
        <authorList>
            <person name="Altshuler I."/>
            <person name="Hamel J."/>
            <person name="Turney S."/>
            <person name="Magnuson E."/>
            <person name="Levesque R."/>
            <person name="Greer C."/>
            <person name="Whyte L.G."/>
        </authorList>
    </citation>
    <scope>NUCLEOTIDE SEQUENCE [LARGE SCALE GENOMIC DNA]</scope>
    <source>
        <strain evidence="1 2">S5.1</strain>
    </source>
</reference>
<dbReference type="Proteomes" id="UP000318413">
    <property type="component" value="Unassembled WGS sequence"/>
</dbReference>
<organism evidence="1 2">
    <name type="scientific">Sphingomonas oligophenolica</name>
    <dbReference type="NCBI Taxonomy" id="301154"/>
    <lineage>
        <taxon>Bacteria</taxon>
        <taxon>Pseudomonadati</taxon>
        <taxon>Pseudomonadota</taxon>
        <taxon>Alphaproteobacteria</taxon>
        <taxon>Sphingomonadales</taxon>
        <taxon>Sphingomonadaceae</taxon>
        <taxon>Sphingomonas</taxon>
    </lineage>
</organism>
<comment type="caution">
    <text evidence="1">The sequence shown here is derived from an EMBL/GenBank/DDBJ whole genome shotgun (WGS) entry which is preliminary data.</text>
</comment>
<gene>
    <name evidence="1" type="ORF">EAH84_07205</name>
</gene>
<dbReference type="AlphaFoldDB" id="A0A502CKT2"/>
<name>A0A502CKT2_9SPHN</name>
<evidence type="ECO:0000313" key="1">
    <source>
        <dbReference type="EMBL" id="TPG13180.1"/>
    </source>
</evidence>
<proteinExistence type="predicted"/>
<dbReference type="OrthoDB" id="7595710at2"/>
<protein>
    <submittedName>
        <fullName evidence="1">Uncharacterized protein</fullName>
    </submittedName>
</protein>